<evidence type="ECO:0000313" key="1">
    <source>
        <dbReference type="EMBL" id="KAG5928182.1"/>
    </source>
</evidence>
<dbReference type="EMBL" id="SRPO01000940">
    <property type="protein sequence ID" value="KAG5928182.1"/>
    <property type="molecule type" value="Genomic_DNA"/>
</dbReference>
<comment type="caution">
    <text evidence="1">The sequence shown here is derived from an EMBL/GenBank/DDBJ whole genome shotgun (WGS) entry which is preliminary data.</text>
</comment>
<name>A0A9P7M2F6_9HYPO</name>
<sequence>MPAIYVWLALGSNTARVEVIPVQNGTSAADSTANAKSIGEPFGLPVHQNERGWTYLPWDGKLESGKYAPGGRSLPIRRTGS</sequence>
<dbReference type="Proteomes" id="UP000706124">
    <property type="component" value="Unassembled WGS sequence"/>
</dbReference>
<gene>
    <name evidence="1" type="ORF">E4U60_007846</name>
</gene>
<protein>
    <submittedName>
        <fullName evidence="1">Uncharacterized protein</fullName>
    </submittedName>
</protein>
<dbReference type="OrthoDB" id="4961571at2759"/>
<proteinExistence type="predicted"/>
<evidence type="ECO:0000313" key="2">
    <source>
        <dbReference type="Proteomes" id="UP000706124"/>
    </source>
</evidence>
<organism evidence="1 2">
    <name type="scientific">Claviceps pazoutovae</name>
    <dbReference type="NCBI Taxonomy" id="1649127"/>
    <lineage>
        <taxon>Eukaryota</taxon>
        <taxon>Fungi</taxon>
        <taxon>Dikarya</taxon>
        <taxon>Ascomycota</taxon>
        <taxon>Pezizomycotina</taxon>
        <taxon>Sordariomycetes</taxon>
        <taxon>Hypocreomycetidae</taxon>
        <taxon>Hypocreales</taxon>
        <taxon>Clavicipitaceae</taxon>
        <taxon>Claviceps</taxon>
    </lineage>
</organism>
<accession>A0A9P7M2F6</accession>
<dbReference type="AlphaFoldDB" id="A0A9P7M2F6"/>
<reference evidence="1 2" key="1">
    <citation type="journal article" date="2020" name="bioRxiv">
        <title>Whole genome comparisons of ergot fungi reveals the divergence and evolution of species within the genus Claviceps are the result of varying mechanisms driving genome evolution and host range expansion.</title>
        <authorList>
            <person name="Wyka S.A."/>
            <person name="Mondo S.J."/>
            <person name="Liu M."/>
            <person name="Dettman J."/>
            <person name="Nalam V."/>
            <person name="Broders K.D."/>
        </authorList>
    </citation>
    <scope>NUCLEOTIDE SEQUENCE [LARGE SCALE GENOMIC DNA]</scope>
    <source>
        <strain evidence="1 2">CCC 1485</strain>
    </source>
</reference>
<keyword evidence="2" id="KW-1185">Reference proteome</keyword>